<dbReference type="InterPro" id="IPR007627">
    <property type="entry name" value="RNA_pol_sigma70_r2"/>
</dbReference>
<keyword evidence="3" id="KW-0805">Transcription regulation</keyword>
<gene>
    <name evidence="9" type="ORF">FYJ60_08975</name>
</gene>
<comment type="caution">
    <text evidence="9">The sequence shown here is derived from an EMBL/GenBank/DDBJ whole genome shotgun (WGS) entry which is preliminary data.</text>
</comment>
<dbReference type="PROSITE" id="PS00715">
    <property type="entry name" value="SIGMA70_1"/>
    <property type="match status" value="1"/>
</dbReference>
<keyword evidence="4" id="KW-0731">Sigma factor</keyword>
<proteinExistence type="inferred from homology"/>
<dbReference type="GO" id="GO:0006352">
    <property type="term" value="P:DNA-templated transcription initiation"/>
    <property type="evidence" value="ECO:0007669"/>
    <property type="project" value="InterPro"/>
</dbReference>
<dbReference type="SUPFAM" id="SSF46894">
    <property type="entry name" value="C-terminal effector domain of the bipartite response regulators"/>
    <property type="match status" value="1"/>
</dbReference>
<evidence type="ECO:0000256" key="7">
    <source>
        <dbReference type="ARBA" id="ARBA00024701"/>
    </source>
</evidence>
<evidence type="ECO:0000256" key="5">
    <source>
        <dbReference type="ARBA" id="ARBA00023125"/>
    </source>
</evidence>
<dbReference type="InterPro" id="IPR016032">
    <property type="entry name" value="Sig_transdc_resp-reg_C-effctor"/>
</dbReference>
<dbReference type="InterPro" id="IPR016371">
    <property type="entry name" value="RNA_pol_sigma-H_factor"/>
</dbReference>
<evidence type="ECO:0000256" key="4">
    <source>
        <dbReference type="ARBA" id="ARBA00023082"/>
    </source>
</evidence>
<dbReference type="Gene3D" id="1.20.120.1810">
    <property type="match status" value="1"/>
</dbReference>
<evidence type="ECO:0000256" key="3">
    <source>
        <dbReference type="ARBA" id="ARBA00023015"/>
    </source>
</evidence>
<organism evidence="9 10">
    <name type="scientific">Bilifractor porci</name>
    <dbReference type="NCBI Taxonomy" id="2606636"/>
    <lineage>
        <taxon>Bacteria</taxon>
        <taxon>Bacillati</taxon>
        <taxon>Bacillota</taxon>
        <taxon>Clostridia</taxon>
        <taxon>Lachnospirales</taxon>
        <taxon>Lachnospiraceae</taxon>
        <taxon>Bilifractor</taxon>
    </lineage>
</organism>
<dbReference type="Gene3D" id="1.10.10.10">
    <property type="entry name" value="Winged helix-like DNA-binding domain superfamily/Winged helix DNA-binding domain"/>
    <property type="match status" value="1"/>
</dbReference>
<evidence type="ECO:0000313" key="10">
    <source>
        <dbReference type="Proteomes" id="UP000466864"/>
    </source>
</evidence>
<keyword evidence="10" id="KW-1185">Reference proteome</keyword>
<accession>A0A7X2P9U3</accession>
<name>A0A7X2P9U3_9FIRM</name>
<keyword evidence="5" id="KW-0238">DNA-binding</keyword>
<dbReference type="InterPro" id="IPR013325">
    <property type="entry name" value="RNA_pol_sigma_r2"/>
</dbReference>
<protein>
    <recommendedName>
        <fullName evidence="2">RNA polymerase sigma factor SigS</fullName>
    </recommendedName>
</protein>
<reference evidence="9 10" key="1">
    <citation type="submission" date="2019-08" db="EMBL/GenBank/DDBJ databases">
        <title>In-depth cultivation of the pig gut microbiome towards novel bacterial diversity and tailored functional studies.</title>
        <authorList>
            <person name="Wylensek D."/>
            <person name="Hitch T.C.A."/>
            <person name="Clavel T."/>
        </authorList>
    </citation>
    <scope>NUCLEOTIDE SEQUENCE [LARGE SCALE GENOMIC DNA]</scope>
    <source>
        <strain evidence="9 10">Oil+RF-744-WCA-WT-13</strain>
    </source>
</reference>
<evidence type="ECO:0000313" key="9">
    <source>
        <dbReference type="EMBL" id="MST82446.1"/>
    </source>
</evidence>
<dbReference type="InterPro" id="IPR013249">
    <property type="entry name" value="RNA_pol_sigma70_r4_t2"/>
</dbReference>
<keyword evidence="6" id="KW-0804">Transcription</keyword>
<comment type="similarity">
    <text evidence="1">Belongs to the sigma-70 factor family.</text>
</comment>
<evidence type="ECO:0000256" key="1">
    <source>
        <dbReference type="ARBA" id="ARBA00007788"/>
    </source>
</evidence>
<evidence type="ECO:0000256" key="2">
    <source>
        <dbReference type="ARBA" id="ARBA00021245"/>
    </source>
</evidence>
<dbReference type="PIRSF" id="PIRSF002939">
    <property type="entry name" value="RNA_polymerase_sigma-H_factor"/>
    <property type="match status" value="1"/>
</dbReference>
<dbReference type="PANTHER" id="PTHR30385">
    <property type="entry name" value="SIGMA FACTOR F FLAGELLAR"/>
    <property type="match status" value="1"/>
</dbReference>
<dbReference type="Pfam" id="PF04542">
    <property type="entry name" value="Sigma70_r2"/>
    <property type="match status" value="1"/>
</dbReference>
<sequence>MSDQISTRECGAREEADDNTLIRAYRNGDADAAEILMNRYKQMVRSTARELYLVGGDREDLLQEGMLGLFKAIRQYDPDREASFSTFAGMLVSRQMYTAIEASRRKKHQALNSSISLNELEEDQGDGALGTVESPETIYLEEENARTLQKQIEDSLSPLETKVFRLYLEGQDYGQIASALGKKPKSIDNALQRIRAKVRSVL</sequence>
<dbReference type="EMBL" id="VUMV01000006">
    <property type="protein sequence ID" value="MST82446.1"/>
    <property type="molecule type" value="Genomic_DNA"/>
</dbReference>
<dbReference type="GO" id="GO:0016987">
    <property type="term" value="F:sigma factor activity"/>
    <property type="evidence" value="ECO:0007669"/>
    <property type="project" value="UniProtKB-KW"/>
</dbReference>
<comment type="function">
    <text evidence="7">Sigma factors are initiation factors that promote the attachment of RNA polymerase to specific initiation sites and are then released. Sigma-S contributes to the protection against external stress, thus playing a role in cellular fitness and survival.</text>
</comment>
<dbReference type="Pfam" id="PF08281">
    <property type="entry name" value="Sigma70_r4_2"/>
    <property type="match status" value="1"/>
</dbReference>
<dbReference type="Proteomes" id="UP000466864">
    <property type="component" value="Unassembled WGS sequence"/>
</dbReference>
<dbReference type="AlphaFoldDB" id="A0A7X2P9U3"/>
<dbReference type="NCBIfam" id="TIGR02937">
    <property type="entry name" value="sigma70-ECF"/>
    <property type="match status" value="1"/>
</dbReference>
<dbReference type="SUPFAM" id="SSF88946">
    <property type="entry name" value="Sigma2 domain of RNA polymerase sigma factors"/>
    <property type="match status" value="1"/>
</dbReference>
<dbReference type="InterPro" id="IPR036388">
    <property type="entry name" value="WH-like_DNA-bd_sf"/>
</dbReference>
<feature type="domain" description="RNA polymerase sigma-70" evidence="8">
    <location>
        <begin position="60"/>
        <end position="73"/>
    </location>
</feature>
<dbReference type="PANTHER" id="PTHR30385:SF1">
    <property type="entry name" value="RNA POLYMERASE SIGMA-H FACTOR"/>
    <property type="match status" value="1"/>
</dbReference>
<evidence type="ECO:0000256" key="6">
    <source>
        <dbReference type="ARBA" id="ARBA00023163"/>
    </source>
</evidence>
<dbReference type="InterPro" id="IPR000943">
    <property type="entry name" value="RNA_pol_sigma70"/>
</dbReference>
<dbReference type="InterPro" id="IPR014284">
    <property type="entry name" value="RNA_pol_sigma-70_dom"/>
</dbReference>
<dbReference type="GO" id="GO:0003677">
    <property type="term" value="F:DNA binding"/>
    <property type="evidence" value="ECO:0007669"/>
    <property type="project" value="UniProtKB-KW"/>
</dbReference>
<evidence type="ECO:0000259" key="8">
    <source>
        <dbReference type="PROSITE" id="PS00715"/>
    </source>
</evidence>
<dbReference type="RefSeq" id="WP_154458356.1">
    <property type="nucleotide sequence ID" value="NZ_VUMV01000006.1"/>
</dbReference>